<dbReference type="Proteomes" id="UP000520962">
    <property type="component" value="Unassembled WGS sequence"/>
</dbReference>
<dbReference type="PANTHER" id="PTHR21553:SF22">
    <property type="entry name" value="CENTROSOME-ASSOCIATED PROTEIN ALMS1"/>
    <property type="match status" value="1"/>
</dbReference>
<dbReference type="PANTHER" id="PTHR21553">
    <property type="entry name" value="ALMS1-RELATED"/>
    <property type="match status" value="1"/>
</dbReference>
<dbReference type="GO" id="GO:0005813">
    <property type="term" value="C:centrosome"/>
    <property type="evidence" value="ECO:0007669"/>
    <property type="project" value="TreeGrafter"/>
</dbReference>
<reference evidence="2 3" key="1">
    <citation type="submission" date="2019-09" db="EMBL/GenBank/DDBJ databases">
        <title>Bird 10,000 Genomes (B10K) Project - Family phase.</title>
        <authorList>
            <person name="Zhang G."/>
        </authorList>
    </citation>
    <scope>NUCLEOTIDE SEQUENCE [LARGE SCALE GENOMIC DNA]</scope>
    <source>
        <strain evidence="2">B10K-DU-007-02</strain>
        <tissue evidence="2">Mixed tissue sample</tissue>
    </source>
</reference>
<dbReference type="GO" id="GO:0005829">
    <property type="term" value="C:cytosol"/>
    <property type="evidence" value="ECO:0007669"/>
    <property type="project" value="TreeGrafter"/>
</dbReference>
<dbReference type="AlphaFoldDB" id="A0A7L0J0G6"/>
<feature type="region of interest" description="Disordered" evidence="1">
    <location>
        <begin position="115"/>
        <end position="155"/>
    </location>
</feature>
<gene>
    <name evidence="2" type="primary">Alms1</name>
    <name evidence="2" type="ORF">PIPCHL_R00923</name>
</gene>
<sequence length="155" mass="17814">ALSAKRRTRMLNKGIQAGDLEIVNGATKRNTRDVGLTFPTPRPVQPIQRPRECWRAVLAVSSPSSSCPPSLLEFLQEKDHGWEWTWHVFVCQSSFSPVLFQTGTSWFVQGEDLKSESRKENHSRAIPGPGPSWFEPWSSTKPWREPLREKNWEEQ</sequence>
<proteinExistence type="predicted"/>
<organism evidence="2 3">
    <name type="scientific">Piprites chloris</name>
    <name type="common">Wing-barred manakin</name>
    <dbReference type="NCBI Taxonomy" id="114369"/>
    <lineage>
        <taxon>Eukaryota</taxon>
        <taxon>Metazoa</taxon>
        <taxon>Chordata</taxon>
        <taxon>Craniata</taxon>
        <taxon>Vertebrata</taxon>
        <taxon>Euteleostomi</taxon>
        <taxon>Archelosauria</taxon>
        <taxon>Archosauria</taxon>
        <taxon>Dinosauria</taxon>
        <taxon>Saurischia</taxon>
        <taxon>Theropoda</taxon>
        <taxon>Coelurosauria</taxon>
        <taxon>Aves</taxon>
        <taxon>Neognathae</taxon>
        <taxon>Neoaves</taxon>
        <taxon>Telluraves</taxon>
        <taxon>Australaves</taxon>
        <taxon>Passeriformes</taxon>
        <taxon>Pipridae</taxon>
        <taxon>Piprites</taxon>
    </lineage>
</organism>
<evidence type="ECO:0000313" key="2">
    <source>
        <dbReference type="EMBL" id="NXK37590.1"/>
    </source>
</evidence>
<feature type="non-terminal residue" evidence="2">
    <location>
        <position position="1"/>
    </location>
</feature>
<dbReference type="GO" id="GO:0008017">
    <property type="term" value="F:microtubule binding"/>
    <property type="evidence" value="ECO:0007669"/>
    <property type="project" value="TreeGrafter"/>
</dbReference>
<comment type="caution">
    <text evidence="2">The sequence shown here is derived from an EMBL/GenBank/DDBJ whole genome shotgun (WGS) entry which is preliminary data.</text>
</comment>
<feature type="non-terminal residue" evidence="2">
    <location>
        <position position="155"/>
    </location>
</feature>
<feature type="compositionally biased region" description="Basic and acidic residues" evidence="1">
    <location>
        <begin position="142"/>
        <end position="155"/>
    </location>
</feature>
<dbReference type="EMBL" id="VXAH01000184">
    <property type="protein sequence ID" value="NXK37590.1"/>
    <property type="molecule type" value="Genomic_DNA"/>
</dbReference>
<protein>
    <submittedName>
        <fullName evidence="2">ALMS1 protein</fullName>
    </submittedName>
</protein>
<keyword evidence="3" id="KW-1185">Reference proteome</keyword>
<evidence type="ECO:0000256" key="1">
    <source>
        <dbReference type="SAM" id="MobiDB-lite"/>
    </source>
</evidence>
<accession>A0A7L0J0G6</accession>
<dbReference type="GO" id="GO:0046599">
    <property type="term" value="P:regulation of centriole replication"/>
    <property type="evidence" value="ECO:0007669"/>
    <property type="project" value="TreeGrafter"/>
</dbReference>
<name>A0A7L0J0G6_PIPCL</name>
<dbReference type="GO" id="GO:0005814">
    <property type="term" value="C:centriole"/>
    <property type="evidence" value="ECO:0007669"/>
    <property type="project" value="TreeGrafter"/>
</dbReference>
<evidence type="ECO:0000313" key="3">
    <source>
        <dbReference type="Proteomes" id="UP000520962"/>
    </source>
</evidence>